<sequence>MQPDRNGMTYFFGDRQIFGREAELAMLQEAFERVSQTGDGEVVLVRGPAGIGKTALVKAFAGAGVTTRFAAARAEDMSSHVPYGPVFRVLESICLPGEMEGLALSSDASLSDSPAQLNARLTEAIHAKASAATPLVIFIDDLQWLDAASATFLRAFAADGMKNILLISAIRTDDGQGISSSQPGSMLEHATSRVTRLDLLSLAPNAVEDMMPSQRFGDGLKPVARLVQSVASGNPFHIRLILQDLALQERRSDLTSLLSAQKDWGIQTLISRHSAQLPDETRQILQMAACIGASSDQGLLAAASQISDQKLNDLLLPAIQNGFVRMEGGTVQFQHHGLREHILSELGPDQRARLHAMIACSMIVAEPLSVAQQLAAADHIVKAADGPALRDHADAMLAVLLKAAQVVKVAGSLDTALCYAEKGLSLLGKGEPQGPLQWTFELLRCAILVEIRGAAIHDDALERLAALARSPLDQARALRLKAGVLILRGAYERAIRLALDGLACLDIHLSRKPGEPEISAAFSAAIAAYDALVADGFENAPLLTDETIIVAMDLLATLQSSFFSDDGLKCLHVAKIVELSARYGVCEASCYGLAWCGVCVAGEYAAYETALGLAEAAVALSKARSFQAYRTSALVALDQVSVWLKPLSYALMRAREAYDHGKRSGDVSMACYAANHVVSDLLAMGAPLRTVSSEIERGLELARGVGFDDVIKILELQQRFVEKLSGTDIATEVASDAAIIGTGSEMSPLSFWGPLFEGLAAFHHGQLEPASHFLAQARKWTWTTPAHIHIADLLFHAALCQIMLGCDPGEDRAEIAELARCNPLTFASKQALLNAETHRANGEMIDALRCYEQAIQAASNAGFLHEIAFSHERAGRLSFEAGLFSAARLHLRQAQHHYRQWGAQPKSEQIQQEFSALFATGSDDRRKPDTQAQQRAAQMHARADLISNAHVTVLGSMAAAIVHEVNQPLSAIVTYANSGTRWLQHQPPQLEKAASNFARIEQAGMRASGIIMALRSLAKQSPANLEFVDLSAIVNHVLPLVERDERAEGVTITCTLAADGGLLADSIQIQQIVLNLMTNALDAMRARSGRRVLAISSEIHGSDIRLLVTDSGTGISETVRDRIFDPFFSTKDNGLGMGLSICKTIAEIHGGSLGIGQSSAAGTTMVLSLPLTAMPQSADEDPPAA</sequence>
<reference evidence="5 6" key="1">
    <citation type="submission" date="2019-06" db="EMBL/GenBank/DDBJ databases">
        <authorList>
            <person name="Li M."/>
        </authorList>
    </citation>
    <scope>NUCLEOTIDE SEQUENCE [LARGE SCALE GENOMIC DNA]</scope>
    <source>
        <strain evidence="5 6">BGMRC2036</strain>
    </source>
</reference>
<keyword evidence="6" id="KW-1185">Reference proteome</keyword>
<dbReference type="SMART" id="SM00388">
    <property type="entry name" value="HisKA"/>
    <property type="match status" value="1"/>
</dbReference>
<dbReference type="EC" id="2.7.13.3" evidence="2"/>
<dbReference type="SUPFAM" id="SSF48452">
    <property type="entry name" value="TPR-like"/>
    <property type="match status" value="1"/>
</dbReference>
<dbReference type="InterPro" id="IPR005467">
    <property type="entry name" value="His_kinase_dom"/>
</dbReference>
<dbReference type="InterPro" id="IPR041664">
    <property type="entry name" value="AAA_16"/>
</dbReference>
<dbReference type="InterPro" id="IPR003594">
    <property type="entry name" value="HATPase_dom"/>
</dbReference>
<dbReference type="OrthoDB" id="7568856at2"/>
<dbReference type="AlphaFoldDB" id="A0A506U081"/>
<evidence type="ECO:0000256" key="2">
    <source>
        <dbReference type="ARBA" id="ARBA00012438"/>
    </source>
</evidence>
<dbReference type="SUPFAM" id="SSF47384">
    <property type="entry name" value="Homodimeric domain of signal transducing histidine kinase"/>
    <property type="match status" value="1"/>
</dbReference>
<dbReference type="Gene3D" id="3.30.565.10">
    <property type="entry name" value="Histidine kinase-like ATPase, C-terminal domain"/>
    <property type="match status" value="1"/>
</dbReference>
<dbReference type="Gene3D" id="1.10.287.130">
    <property type="match status" value="1"/>
</dbReference>
<proteinExistence type="predicted"/>
<dbReference type="SUPFAM" id="SSF52540">
    <property type="entry name" value="P-loop containing nucleoside triphosphate hydrolases"/>
    <property type="match status" value="1"/>
</dbReference>
<dbReference type="InterPro" id="IPR036097">
    <property type="entry name" value="HisK_dim/P_sf"/>
</dbReference>
<evidence type="ECO:0000256" key="3">
    <source>
        <dbReference type="ARBA" id="ARBA00022553"/>
    </source>
</evidence>
<dbReference type="InterPro" id="IPR036890">
    <property type="entry name" value="HATPase_C_sf"/>
</dbReference>
<dbReference type="InterPro" id="IPR003661">
    <property type="entry name" value="HisK_dim/P_dom"/>
</dbReference>
<name>A0A506U081_9HYPH</name>
<dbReference type="Pfam" id="PF13191">
    <property type="entry name" value="AAA_16"/>
    <property type="match status" value="1"/>
</dbReference>
<comment type="catalytic activity">
    <reaction evidence="1">
        <text>ATP + protein L-histidine = ADP + protein N-phospho-L-histidine.</text>
        <dbReference type="EC" id="2.7.13.3"/>
    </reaction>
</comment>
<evidence type="ECO:0000259" key="4">
    <source>
        <dbReference type="PROSITE" id="PS50109"/>
    </source>
</evidence>
<feature type="domain" description="Histidine kinase" evidence="4">
    <location>
        <begin position="960"/>
        <end position="1173"/>
    </location>
</feature>
<dbReference type="PANTHER" id="PTHR43642">
    <property type="entry name" value="HYBRID SIGNAL TRANSDUCTION HISTIDINE KINASE G"/>
    <property type="match status" value="1"/>
</dbReference>
<accession>A0A506U081</accession>
<dbReference type="InterPro" id="IPR004358">
    <property type="entry name" value="Sig_transdc_His_kin-like_C"/>
</dbReference>
<keyword evidence="3" id="KW-0597">Phosphoprotein</keyword>
<dbReference type="InterPro" id="IPR053159">
    <property type="entry name" value="Hybrid_Histidine_Kinase"/>
</dbReference>
<dbReference type="InterPro" id="IPR027417">
    <property type="entry name" value="P-loop_NTPase"/>
</dbReference>
<dbReference type="PRINTS" id="PR00344">
    <property type="entry name" value="BCTRLSENSOR"/>
</dbReference>
<dbReference type="SUPFAM" id="SSF55874">
    <property type="entry name" value="ATPase domain of HSP90 chaperone/DNA topoisomerase II/histidine kinase"/>
    <property type="match status" value="1"/>
</dbReference>
<comment type="caution">
    <text evidence="5">The sequence shown here is derived from an EMBL/GenBank/DDBJ whole genome shotgun (WGS) entry which is preliminary data.</text>
</comment>
<dbReference type="GO" id="GO:0000155">
    <property type="term" value="F:phosphorelay sensor kinase activity"/>
    <property type="evidence" value="ECO:0007669"/>
    <property type="project" value="InterPro"/>
</dbReference>
<dbReference type="PANTHER" id="PTHR43642:SF1">
    <property type="entry name" value="HYBRID SIGNAL TRANSDUCTION HISTIDINE KINASE G"/>
    <property type="match status" value="1"/>
</dbReference>
<dbReference type="EMBL" id="VHLG01000021">
    <property type="protein sequence ID" value="TPW26966.1"/>
    <property type="molecule type" value="Genomic_DNA"/>
</dbReference>
<dbReference type="SMART" id="SM00387">
    <property type="entry name" value="HATPase_c"/>
    <property type="match status" value="1"/>
</dbReference>
<evidence type="ECO:0000313" key="5">
    <source>
        <dbReference type="EMBL" id="TPW26966.1"/>
    </source>
</evidence>
<gene>
    <name evidence="5" type="ORF">FJU08_21265</name>
</gene>
<dbReference type="Pfam" id="PF02518">
    <property type="entry name" value="HATPase_c"/>
    <property type="match status" value="1"/>
</dbReference>
<evidence type="ECO:0000256" key="1">
    <source>
        <dbReference type="ARBA" id="ARBA00000085"/>
    </source>
</evidence>
<evidence type="ECO:0000313" key="6">
    <source>
        <dbReference type="Proteomes" id="UP000318801"/>
    </source>
</evidence>
<organism evidence="5 6">
    <name type="scientific">Martelella alba</name>
    <dbReference type="NCBI Taxonomy" id="2590451"/>
    <lineage>
        <taxon>Bacteria</taxon>
        <taxon>Pseudomonadati</taxon>
        <taxon>Pseudomonadota</taxon>
        <taxon>Alphaproteobacteria</taxon>
        <taxon>Hyphomicrobiales</taxon>
        <taxon>Aurantimonadaceae</taxon>
        <taxon>Martelella</taxon>
    </lineage>
</organism>
<dbReference type="Proteomes" id="UP000318801">
    <property type="component" value="Unassembled WGS sequence"/>
</dbReference>
<dbReference type="Gene3D" id="3.40.50.300">
    <property type="entry name" value="P-loop containing nucleotide triphosphate hydrolases"/>
    <property type="match status" value="1"/>
</dbReference>
<dbReference type="InterPro" id="IPR011990">
    <property type="entry name" value="TPR-like_helical_dom_sf"/>
</dbReference>
<dbReference type="PROSITE" id="PS50109">
    <property type="entry name" value="HIS_KIN"/>
    <property type="match status" value="1"/>
</dbReference>
<dbReference type="CDD" id="cd00082">
    <property type="entry name" value="HisKA"/>
    <property type="match status" value="1"/>
</dbReference>
<protein>
    <recommendedName>
        <fullName evidence="2">histidine kinase</fullName>
        <ecNumber evidence="2">2.7.13.3</ecNumber>
    </recommendedName>
</protein>